<dbReference type="Pfam" id="PF00652">
    <property type="entry name" value="Ricin_B_lectin"/>
    <property type="match status" value="1"/>
</dbReference>
<dbReference type="InterPro" id="IPR000757">
    <property type="entry name" value="Beta-glucanase-like"/>
</dbReference>
<feature type="chain" id="PRO_5045548639" description="GH16 domain-containing protein" evidence="2">
    <location>
        <begin position="34"/>
        <end position="457"/>
    </location>
</feature>
<dbReference type="InterPro" id="IPR013320">
    <property type="entry name" value="ConA-like_dom_sf"/>
</dbReference>
<dbReference type="Pfam" id="PF26113">
    <property type="entry name" value="GH16_XgeA"/>
    <property type="match status" value="1"/>
</dbReference>
<accession>A0ABP4N713</accession>
<sequence length="457" mass="47099">MEIQQERTPRRLRGRTALLAAAGAAVVAAASIAVLPDAGASVPPTPSGWTQIFADDFNGAANTGVNTGNWLYDLGHGYPGGAGNWGTGEIENMTNSTQNVYLDGAGNLAIRPLRDGAGNWTSGRIETQRTNIAAPAGGKLRVEARIAQPNVNTANGAGYWPAFWMLGAAARGTGATGWPGIGEIDILENINGRPSVFGALHCGTNPGGPCNETTGIGSGERACGGCNGGYHTYAVEQDRSTSPEQIRWYLDGNNFFTINANQVDATTWNNATHHGFFIILNVAIGGGFPAAFGGGPYASTVSGAPMMVDYVAAYTAGGGGGGGTTPPPTSGKAVKGPGGLCLDVRSSNSANGTPVQLWGCNGTGAQQWTYVEAGSTLRAFGKCLDIPGGSTANGAKLQIWDCNSTGAQVFIHRADNTYYNPASNKCLDDPNGSTTQGIQMQIWDCNGSGAQKFSLPQ</sequence>
<dbReference type="PANTHER" id="PTHR10963:SF55">
    <property type="entry name" value="GLYCOSIDE HYDROLASE FAMILY 16 PROTEIN"/>
    <property type="match status" value="1"/>
</dbReference>
<evidence type="ECO:0000259" key="3">
    <source>
        <dbReference type="PROSITE" id="PS51762"/>
    </source>
</evidence>
<evidence type="ECO:0000313" key="5">
    <source>
        <dbReference type="Proteomes" id="UP001501470"/>
    </source>
</evidence>
<dbReference type="SMART" id="SM00458">
    <property type="entry name" value="RICIN"/>
    <property type="match status" value="1"/>
</dbReference>
<dbReference type="InterPro" id="IPR000772">
    <property type="entry name" value="Ricin_B_lectin"/>
</dbReference>
<evidence type="ECO:0000256" key="2">
    <source>
        <dbReference type="SAM" id="SignalP"/>
    </source>
</evidence>
<dbReference type="InterPro" id="IPR050546">
    <property type="entry name" value="Glycosyl_Hydrlase_16"/>
</dbReference>
<reference evidence="5" key="1">
    <citation type="journal article" date="2019" name="Int. J. Syst. Evol. Microbiol.">
        <title>The Global Catalogue of Microorganisms (GCM) 10K type strain sequencing project: providing services to taxonomists for standard genome sequencing and annotation.</title>
        <authorList>
            <consortium name="The Broad Institute Genomics Platform"/>
            <consortium name="The Broad Institute Genome Sequencing Center for Infectious Disease"/>
            <person name="Wu L."/>
            <person name="Ma J."/>
        </authorList>
    </citation>
    <scope>NUCLEOTIDE SEQUENCE [LARGE SCALE GENOMIC DNA]</scope>
    <source>
        <strain evidence="5">JCM 15933</strain>
    </source>
</reference>
<evidence type="ECO:0000256" key="1">
    <source>
        <dbReference type="ARBA" id="ARBA00006865"/>
    </source>
</evidence>
<keyword evidence="2" id="KW-0732">Signal</keyword>
<dbReference type="PROSITE" id="PS50231">
    <property type="entry name" value="RICIN_B_LECTIN"/>
    <property type="match status" value="1"/>
</dbReference>
<dbReference type="PANTHER" id="PTHR10963">
    <property type="entry name" value="GLYCOSYL HYDROLASE-RELATED"/>
    <property type="match status" value="1"/>
</dbReference>
<feature type="signal peptide" evidence="2">
    <location>
        <begin position="1"/>
        <end position="33"/>
    </location>
</feature>
<dbReference type="Gene3D" id="2.60.120.200">
    <property type="match status" value="1"/>
</dbReference>
<dbReference type="SUPFAM" id="SSF49899">
    <property type="entry name" value="Concanavalin A-like lectins/glucanases"/>
    <property type="match status" value="1"/>
</dbReference>
<organism evidence="4 5">
    <name type="scientific">Dactylosporangium maewongense</name>
    <dbReference type="NCBI Taxonomy" id="634393"/>
    <lineage>
        <taxon>Bacteria</taxon>
        <taxon>Bacillati</taxon>
        <taxon>Actinomycetota</taxon>
        <taxon>Actinomycetes</taxon>
        <taxon>Micromonosporales</taxon>
        <taxon>Micromonosporaceae</taxon>
        <taxon>Dactylosporangium</taxon>
    </lineage>
</organism>
<dbReference type="Proteomes" id="UP001501470">
    <property type="component" value="Unassembled WGS sequence"/>
</dbReference>
<name>A0ABP4N713_9ACTN</name>
<proteinExistence type="inferred from homology"/>
<dbReference type="PROSITE" id="PS51318">
    <property type="entry name" value="TAT"/>
    <property type="match status" value="1"/>
</dbReference>
<gene>
    <name evidence="4" type="ORF">GCM10009827_092010</name>
</gene>
<comment type="caution">
    <text evidence="4">The sequence shown here is derived from an EMBL/GenBank/DDBJ whole genome shotgun (WGS) entry which is preliminary data.</text>
</comment>
<dbReference type="CDD" id="cd23451">
    <property type="entry name" value="beta-trefoil_Ricin_laminarinase"/>
    <property type="match status" value="1"/>
</dbReference>
<dbReference type="SUPFAM" id="SSF50370">
    <property type="entry name" value="Ricin B-like lectins"/>
    <property type="match status" value="1"/>
</dbReference>
<dbReference type="PROSITE" id="PS51762">
    <property type="entry name" value="GH16_2"/>
    <property type="match status" value="1"/>
</dbReference>
<comment type="similarity">
    <text evidence="1">Belongs to the glycosyl hydrolase 16 family.</text>
</comment>
<dbReference type="EMBL" id="BAAAQD010000025">
    <property type="protein sequence ID" value="GAA1556643.1"/>
    <property type="molecule type" value="Genomic_DNA"/>
</dbReference>
<keyword evidence="5" id="KW-1185">Reference proteome</keyword>
<feature type="domain" description="GH16" evidence="3">
    <location>
        <begin position="36"/>
        <end position="319"/>
    </location>
</feature>
<evidence type="ECO:0000313" key="4">
    <source>
        <dbReference type="EMBL" id="GAA1556643.1"/>
    </source>
</evidence>
<dbReference type="Gene3D" id="2.80.10.50">
    <property type="match status" value="2"/>
</dbReference>
<dbReference type="InterPro" id="IPR035992">
    <property type="entry name" value="Ricin_B-like_lectins"/>
</dbReference>
<dbReference type="RefSeq" id="WP_344510785.1">
    <property type="nucleotide sequence ID" value="NZ_BAAAQD010000025.1"/>
</dbReference>
<protein>
    <recommendedName>
        <fullName evidence="3">GH16 domain-containing protein</fullName>
    </recommendedName>
</protein>
<dbReference type="CDD" id="cd02182">
    <property type="entry name" value="GH16_Strep_laminarinase_like"/>
    <property type="match status" value="1"/>
</dbReference>
<dbReference type="InterPro" id="IPR006311">
    <property type="entry name" value="TAT_signal"/>
</dbReference>